<sequence length="328" mass="37443">MGLLHESLYALFVVALWFYPAVPCRKSRQLPNTEPTKVESKEQRKKAQESDGSPVFVRPNPPGDTYQQQSFYGGDSRLKTALRSISWLANTRGLSRLFRHGTMPLTIHHELTAILASNMYYQCTAVDNGNLTVRKGSLYSPYWTFMTSTQVRGSILRQIYLTLRSSWYRKRPQLVGTDDYGNRFFEALPNKGSEHPIRSKYPQRYVLMPGQKSVDDAWMTLRSELPTMSTEWESWLRHRRADPPTKEEIASNAAEAQRRMSQAAKLEVKYQAEREEMIRQGLIHGSSEPASPNRSSSTQTSKRTFPVYPDMEVAPGEGKTPTDKSSHS</sequence>
<reference evidence="4 5" key="1">
    <citation type="journal article" date="2018" name="Biotechnol. Adv.">
        <title>Improved genomic resources and new bioinformatic workflow for the carcinogenic parasite Clonorchis sinensis: Biotechnological implications.</title>
        <authorList>
            <person name="Wang D."/>
            <person name="Korhonen P.K."/>
            <person name="Gasser R.B."/>
            <person name="Young N.D."/>
        </authorList>
    </citation>
    <scope>NUCLEOTIDE SEQUENCE [LARGE SCALE GENOMIC DNA]</scope>
    <source>
        <strain evidence="4">Cs-k2</strain>
    </source>
</reference>
<feature type="compositionally biased region" description="Basic and acidic residues" evidence="2">
    <location>
        <begin position="36"/>
        <end position="49"/>
    </location>
</feature>
<dbReference type="GO" id="GO:0032981">
    <property type="term" value="P:mitochondrial respiratory chain complex I assembly"/>
    <property type="evidence" value="ECO:0007669"/>
    <property type="project" value="TreeGrafter"/>
</dbReference>
<comment type="caution">
    <text evidence="4">The sequence shown here is derived from an EMBL/GenBank/DDBJ whole genome shotgun (WGS) entry which is preliminary data.</text>
</comment>
<dbReference type="EMBL" id="NIRI02000042">
    <property type="protein sequence ID" value="KAG5450940.1"/>
    <property type="molecule type" value="Genomic_DNA"/>
</dbReference>
<dbReference type="PANTHER" id="PTHR32470:SF2">
    <property type="entry name" value="NADH DEHYDROGENASE [UBIQUINONE] 1 ALPHA SUBCOMPLEX ASSEMBLY FACTOR 2"/>
    <property type="match status" value="1"/>
</dbReference>
<dbReference type="InterPro" id="IPR007763">
    <property type="entry name" value="NDUFA12"/>
</dbReference>
<evidence type="ECO:0000313" key="5">
    <source>
        <dbReference type="Proteomes" id="UP000286415"/>
    </source>
</evidence>
<dbReference type="GO" id="GO:0045271">
    <property type="term" value="C:respiratory chain complex I"/>
    <property type="evidence" value="ECO:0007669"/>
    <property type="project" value="InterPro"/>
</dbReference>
<dbReference type="Proteomes" id="UP000286415">
    <property type="component" value="Unassembled WGS sequence"/>
</dbReference>
<dbReference type="Pfam" id="PF05071">
    <property type="entry name" value="NDUFA12"/>
    <property type="match status" value="1"/>
</dbReference>
<name>A0A8T1MPG9_CLOSI</name>
<dbReference type="GO" id="GO:0005739">
    <property type="term" value="C:mitochondrion"/>
    <property type="evidence" value="ECO:0007669"/>
    <property type="project" value="TreeGrafter"/>
</dbReference>
<protein>
    <submittedName>
        <fullName evidence="4">Uncharacterized protein</fullName>
    </submittedName>
</protein>
<reference evidence="4 5" key="2">
    <citation type="journal article" date="2021" name="Genomics">
        <title>High-quality reference genome for Clonorchis sinensis.</title>
        <authorList>
            <person name="Young N.D."/>
            <person name="Stroehlein A.J."/>
            <person name="Kinkar L."/>
            <person name="Wang T."/>
            <person name="Sohn W.M."/>
            <person name="Chang B.C.H."/>
            <person name="Kaur P."/>
            <person name="Weisz D."/>
            <person name="Dudchenko O."/>
            <person name="Aiden E.L."/>
            <person name="Korhonen P.K."/>
            <person name="Gasser R.B."/>
        </authorList>
    </citation>
    <scope>NUCLEOTIDE SEQUENCE [LARGE SCALE GENOMIC DNA]</scope>
    <source>
        <strain evidence="4">Cs-k2</strain>
    </source>
</reference>
<proteinExistence type="inferred from homology"/>
<feature type="region of interest" description="Disordered" evidence="2">
    <location>
        <begin position="277"/>
        <end position="328"/>
    </location>
</feature>
<comment type="similarity">
    <text evidence="1">Belongs to the complex I NDUFA12 subunit family.</text>
</comment>
<dbReference type="OrthoDB" id="10255576at2759"/>
<keyword evidence="5" id="KW-1185">Reference proteome</keyword>
<feature type="chain" id="PRO_5035731884" evidence="3">
    <location>
        <begin position="25"/>
        <end position="328"/>
    </location>
</feature>
<feature type="signal peptide" evidence="3">
    <location>
        <begin position="1"/>
        <end position="24"/>
    </location>
</feature>
<feature type="region of interest" description="Disordered" evidence="2">
    <location>
        <begin position="29"/>
        <end position="61"/>
    </location>
</feature>
<evidence type="ECO:0000256" key="1">
    <source>
        <dbReference type="ARBA" id="ARBA00007355"/>
    </source>
</evidence>
<accession>A0A8T1MPG9</accession>
<dbReference type="InterPro" id="IPR052618">
    <property type="entry name" value="ComplexI_NDUFA12"/>
</dbReference>
<evidence type="ECO:0000256" key="2">
    <source>
        <dbReference type="SAM" id="MobiDB-lite"/>
    </source>
</evidence>
<dbReference type="PANTHER" id="PTHR32470">
    <property type="entry name" value="ADH DEHYDROGENASE [UBIQUINONE] 1 ALPHA SUBCOMPLEX ASSEMBLY FACTOR 2"/>
    <property type="match status" value="1"/>
</dbReference>
<gene>
    <name evidence="4" type="ORF">CSKR_107894</name>
</gene>
<evidence type="ECO:0000256" key="3">
    <source>
        <dbReference type="SAM" id="SignalP"/>
    </source>
</evidence>
<feature type="compositionally biased region" description="Low complexity" evidence="2">
    <location>
        <begin position="286"/>
        <end position="297"/>
    </location>
</feature>
<keyword evidence="3" id="KW-0732">Signal</keyword>
<organism evidence="4 5">
    <name type="scientific">Clonorchis sinensis</name>
    <name type="common">Chinese liver fluke</name>
    <dbReference type="NCBI Taxonomy" id="79923"/>
    <lineage>
        <taxon>Eukaryota</taxon>
        <taxon>Metazoa</taxon>
        <taxon>Spiralia</taxon>
        <taxon>Lophotrochozoa</taxon>
        <taxon>Platyhelminthes</taxon>
        <taxon>Trematoda</taxon>
        <taxon>Digenea</taxon>
        <taxon>Opisthorchiida</taxon>
        <taxon>Opisthorchiata</taxon>
        <taxon>Opisthorchiidae</taxon>
        <taxon>Clonorchis</taxon>
    </lineage>
</organism>
<dbReference type="AlphaFoldDB" id="A0A8T1MPG9"/>
<evidence type="ECO:0000313" key="4">
    <source>
        <dbReference type="EMBL" id="KAG5450940.1"/>
    </source>
</evidence>